<dbReference type="VEuPathDB" id="FungiDB:VP01_3784g2"/>
<evidence type="ECO:0000259" key="2">
    <source>
        <dbReference type="Pfam" id="PF00098"/>
    </source>
</evidence>
<dbReference type="GO" id="GO:0006397">
    <property type="term" value="P:mRNA processing"/>
    <property type="evidence" value="ECO:0007669"/>
    <property type="project" value="UniProtKB-KW"/>
</dbReference>
<dbReference type="GO" id="GO:0008270">
    <property type="term" value="F:zinc ion binding"/>
    <property type="evidence" value="ECO:0007669"/>
    <property type="project" value="InterPro"/>
</dbReference>
<evidence type="ECO:0000313" key="4">
    <source>
        <dbReference type="Proteomes" id="UP000037035"/>
    </source>
</evidence>
<dbReference type="OrthoDB" id="2506356at2759"/>
<feature type="domain" description="CCHC-type" evidence="2">
    <location>
        <begin position="233"/>
        <end position="247"/>
    </location>
</feature>
<evidence type="ECO:0000256" key="1">
    <source>
        <dbReference type="ARBA" id="ARBA00022664"/>
    </source>
</evidence>
<gene>
    <name evidence="3" type="ORF">VP01_3784g2</name>
</gene>
<name>A0A0L6UTQ8_9BASI</name>
<organism evidence="3 4">
    <name type="scientific">Puccinia sorghi</name>
    <dbReference type="NCBI Taxonomy" id="27349"/>
    <lineage>
        <taxon>Eukaryota</taxon>
        <taxon>Fungi</taxon>
        <taxon>Dikarya</taxon>
        <taxon>Basidiomycota</taxon>
        <taxon>Pucciniomycotina</taxon>
        <taxon>Pucciniomycetes</taxon>
        <taxon>Pucciniales</taxon>
        <taxon>Pucciniaceae</taxon>
        <taxon>Puccinia</taxon>
    </lineage>
</organism>
<dbReference type="InterPro" id="IPR036875">
    <property type="entry name" value="Znf_CCHC_sf"/>
</dbReference>
<dbReference type="Gene3D" id="4.10.60.10">
    <property type="entry name" value="Zinc finger, CCHC-type"/>
    <property type="match status" value="1"/>
</dbReference>
<dbReference type="InterPro" id="IPR001878">
    <property type="entry name" value="Znf_CCHC"/>
</dbReference>
<keyword evidence="1" id="KW-0507">mRNA processing</keyword>
<dbReference type="SUPFAM" id="SSF57756">
    <property type="entry name" value="Retrovirus zinc finger-like domains"/>
    <property type="match status" value="1"/>
</dbReference>
<accession>A0A0L6UTQ8</accession>
<proteinExistence type="predicted"/>
<dbReference type="Proteomes" id="UP000037035">
    <property type="component" value="Unassembled WGS sequence"/>
</dbReference>
<dbReference type="AlphaFoldDB" id="A0A0L6UTQ8"/>
<feature type="non-terminal residue" evidence="3">
    <location>
        <position position="253"/>
    </location>
</feature>
<keyword evidence="4" id="KW-1185">Reference proteome</keyword>
<reference evidence="3 4" key="1">
    <citation type="submission" date="2015-08" db="EMBL/GenBank/DDBJ databases">
        <title>Next Generation Sequencing and Analysis of the Genome of Puccinia sorghi L Schw, the Causal Agent of Maize Common Rust.</title>
        <authorList>
            <person name="Rochi L."/>
            <person name="Burguener G."/>
            <person name="Darino M."/>
            <person name="Turjanski A."/>
            <person name="Kreff E."/>
            <person name="Dieguez M.J."/>
            <person name="Sacco F."/>
        </authorList>
    </citation>
    <scope>NUCLEOTIDE SEQUENCE [LARGE SCALE GENOMIC DNA]</scope>
    <source>
        <strain evidence="3 4">RO10H11247</strain>
    </source>
</reference>
<comment type="caution">
    <text evidence="3">The sequence shown here is derived from an EMBL/GenBank/DDBJ whole genome shotgun (WGS) entry which is preliminary data.</text>
</comment>
<protein>
    <recommendedName>
        <fullName evidence="2">CCHC-type domain-containing protein</fullName>
    </recommendedName>
</protein>
<dbReference type="Pfam" id="PF00098">
    <property type="entry name" value="zf-CCHC"/>
    <property type="match status" value="1"/>
</dbReference>
<evidence type="ECO:0000313" key="3">
    <source>
        <dbReference type="EMBL" id="KNZ51854.1"/>
    </source>
</evidence>
<sequence length="253" mass="27835">MPNTRSQSVKADEKSADMSLAETPALLKFLLNPNSYVSYVNPHVLSDGSNITQWIDSLDDLAHLLFDSLIAVDVRPIIKDADSALESFRTIKKNFHKSTRARQLELINSLIHLDKNLSPAHFNQFFVIMLQLSSLGVLIPSVAQGTTHKQMNNLILAAAEKLDELGPRDIQVFYNLVQSDLVNGAGTEENPFKINRIGLPGQGGIGQGMVASGQGGGLVGTGCGRFINPNDLCHYCRQKGHWKFDCPYKMDTQ</sequence>
<dbReference type="EMBL" id="LAVV01008817">
    <property type="protein sequence ID" value="KNZ51854.1"/>
    <property type="molecule type" value="Genomic_DNA"/>
</dbReference>
<dbReference type="GO" id="GO:0003676">
    <property type="term" value="F:nucleic acid binding"/>
    <property type="evidence" value="ECO:0007669"/>
    <property type="project" value="InterPro"/>
</dbReference>